<name>A0A9D7XMQ8_9BACT</name>
<evidence type="ECO:0000256" key="1">
    <source>
        <dbReference type="ARBA" id="ARBA00001974"/>
    </source>
</evidence>
<dbReference type="CDD" id="cd00537">
    <property type="entry name" value="MTHFR"/>
    <property type="match status" value="1"/>
</dbReference>
<evidence type="ECO:0000313" key="11">
    <source>
        <dbReference type="Proteomes" id="UP000886657"/>
    </source>
</evidence>
<evidence type="ECO:0000256" key="6">
    <source>
        <dbReference type="ARBA" id="ARBA00022827"/>
    </source>
</evidence>
<accession>A0A9D7XMQ8</accession>
<dbReference type="Proteomes" id="UP000886657">
    <property type="component" value="Unassembled WGS sequence"/>
</dbReference>
<feature type="domain" description="Hcy-binding" evidence="9">
    <location>
        <begin position="4"/>
        <end position="292"/>
    </location>
</feature>
<reference evidence="10" key="1">
    <citation type="submission" date="2020-10" db="EMBL/GenBank/DDBJ databases">
        <title>Connecting structure to function with the recovery of over 1000 high-quality activated sludge metagenome-assembled genomes encoding full-length rRNA genes using long-read sequencing.</title>
        <authorList>
            <person name="Singleton C.M."/>
            <person name="Petriglieri F."/>
            <person name="Kristensen J.M."/>
            <person name="Kirkegaard R.H."/>
            <person name="Michaelsen T.Y."/>
            <person name="Andersen M.H."/>
            <person name="Karst S.M."/>
            <person name="Dueholm M.S."/>
            <person name="Nielsen P.H."/>
            <person name="Albertsen M."/>
        </authorList>
    </citation>
    <scope>NUCLEOTIDE SEQUENCE</scope>
    <source>
        <strain evidence="10">Skiv_18-Q3-R9-52_MAXAC.067</strain>
    </source>
</reference>
<dbReference type="Gene3D" id="3.20.20.220">
    <property type="match status" value="1"/>
</dbReference>
<comment type="caution">
    <text evidence="8">Lacks conserved residue(s) required for the propagation of feature annotation.</text>
</comment>
<dbReference type="SUPFAM" id="SSF51730">
    <property type="entry name" value="FAD-linked oxidoreductase"/>
    <property type="match status" value="1"/>
</dbReference>
<keyword evidence="5 10" id="KW-0808">Transferase</keyword>
<dbReference type="AlphaFoldDB" id="A0A9D7XMQ8"/>
<protein>
    <submittedName>
        <fullName evidence="10">Bifunctional homocysteine S-methyltransferase/methylenetetrahydrofolate reductase</fullName>
        <ecNumber evidence="10">1.5.1.20</ecNumber>
        <ecNumber evidence="10">2.1.1.10</ecNumber>
    </submittedName>
</protein>
<dbReference type="InterPro" id="IPR003171">
    <property type="entry name" value="Mehydrof_redctse-like"/>
</dbReference>
<dbReference type="PROSITE" id="PS50970">
    <property type="entry name" value="HCY"/>
    <property type="match status" value="1"/>
</dbReference>
<comment type="cofactor">
    <cofactor evidence="1">
        <name>FAD</name>
        <dbReference type="ChEBI" id="CHEBI:57692"/>
    </cofactor>
</comment>
<proteinExistence type="predicted"/>
<evidence type="ECO:0000256" key="5">
    <source>
        <dbReference type="ARBA" id="ARBA00022679"/>
    </source>
</evidence>
<dbReference type="EC" id="1.5.1.20" evidence="10"/>
<dbReference type="GO" id="GO:0032259">
    <property type="term" value="P:methylation"/>
    <property type="evidence" value="ECO:0007669"/>
    <property type="project" value="UniProtKB-KW"/>
</dbReference>
<keyword evidence="4" id="KW-0285">Flavoprotein</keyword>
<dbReference type="NCBIfam" id="NF006396">
    <property type="entry name" value="PRK08645.1"/>
    <property type="match status" value="1"/>
</dbReference>
<dbReference type="Pfam" id="PF02574">
    <property type="entry name" value="S-methyl_trans"/>
    <property type="match status" value="1"/>
</dbReference>
<evidence type="ECO:0000256" key="8">
    <source>
        <dbReference type="PROSITE-ProRule" id="PRU00333"/>
    </source>
</evidence>
<dbReference type="Pfam" id="PF02219">
    <property type="entry name" value="MTHFR"/>
    <property type="match status" value="1"/>
</dbReference>
<evidence type="ECO:0000313" key="10">
    <source>
        <dbReference type="EMBL" id="MBK9797809.1"/>
    </source>
</evidence>
<comment type="pathway">
    <text evidence="2">One-carbon metabolism; tetrahydrofolate interconversion.</text>
</comment>
<dbReference type="EC" id="2.1.1.10" evidence="10"/>
<dbReference type="GO" id="GO:0006555">
    <property type="term" value="P:methionine metabolic process"/>
    <property type="evidence" value="ECO:0007669"/>
    <property type="project" value="InterPro"/>
</dbReference>
<keyword evidence="7 10" id="KW-0560">Oxidoreductase</keyword>
<dbReference type="InterPro" id="IPR029041">
    <property type="entry name" value="FAD-linked_oxidoreductase-like"/>
</dbReference>
<gene>
    <name evidence="10" type="ORF">IPP58_15275</name>
</gene>
<dbReference type="GO" id="GO:0004489">
    <property type="term" value="F:methylenetetrahydrofolate reductase [NAD(P)H] activity"/>
    <property type="evidence" value="ECO:0007669"/>
    <property type="project" value="UniProtKB-EC"/>
</dbReference>
<dbReference type="PANTHER" id="PTHR11103:SF18">
    <property type="entry name" value="SLR1189 PROTEIN"/>
    <property type="match status" value="1"/>
</dbReference>
<evidence type="ECO:0000256" key="3">
    <source>
        <dbReference type="ARBA" id="ARBA00022603"/>
    </source>
</evidence>
<keyword evidence="3 10" id="KW-0489">Methyltransferase</keyword>
<keyword evidence="6" id="KW-0274">FAD</keyword>
<dbReference type="SUPFAM" id="SSF82282">
    <property type="entry name" value="Homocysteine S-methyltransferase"/>
    <property type="match status" value="1"/>
</dbReference>
<dbReference type="InterPro" id="IPR003726">
    <property type="entry name" value="HCY_dom"/>
</dbReference>
<organism evidence="10 11">
    <name type="scientific">Candidatus Geothrix skivensis</name>
    <dbReference type="NCBI Taxonomy" id="2954439"/>
    <lineage>
        <taxon>Bacteria</taxon>
        <taxon>Pseudomonadati</taxon>
        <taxon>Acidobacteriota</taxon>
        <taxon>Holophagae</taxon>
        <taxon>Holophagales</taxon>
        <taxon>Holophagaceae</taxon>
        <taxon>Geothrix</taxon>
    </lineage>
</organism>
<dbReference type="GO" id="GO:0008168">
    <property type="term" value="F:methyltransferase activity"/>
    <property type="evidence" value="ECO:0007669"/>
    <property type="project" value="UniProtKB-KW"/>
</dbReference>
<dbReference type="PANTHER" id="PTHR11103">
    <property type="entry name" value="SLR1189 PROTEIN"/>
    <property type="match status" value="1"/>
</dbReference>
<evidence type="ECO:0000256" key="4">
    <source>
        <dbReference type="ARBA" id="ARBA00022630"/>
    </source>
</evidence>
<evidence type="ECO:0000259" key="9">
    <source>
        <dbReference type="PROSITE" id="PS50970"/>
    </source>
</evidence>
<evidence type="ECO:0000256" key="2">
    <source>
        <dbReference type="ARBA" id="ARBA00004777"/>
    </source>
</evidence>
<comment type="caution">
    <text evidence="10">The sequence shown here is derived from an EMBL/GenBank/DDBJ whole genome shotgun (WGS) entry which is preliminary data.</text>
</comment>
<dbReference type="InterPro" id="IPR036589">
    <property type="entry name" value="HCY_dom_sf"/>
</dbReference>
<sequence length="622" mass="66855">MTPSSFQQALDGGECFLFDGSTASALHDRGITLQRSFEECNIKAPDLLLAIHGEFLAAGAQVLTTNTWGAGRLKLAARGLEAELDAINREGVALARRAITQQGSRAWVAGCIGPLGVRIEPWGPTSFDEARALFREQAVPLMEAGCDLIILEGFEDLNEIHQAMIAVQELGDLPIAALMTTNEEGQALFGAEPEWFIKQLDTWGAHLVGLIGGNGPAPHLRLLEKLKAVTAKPIVLQPNPGLPNMVDGRLIYGASPEYLGGFAARALAAGARAVGGCSGTTPAHIRAMRGAFQQERAFVQAGGGFELKPHEQPQPEVPFAFRSRFSLKLAQHEFIHTVELVPPRGMEYDKLVAKTRQCRALGVDAINVPDGPRAMARMSALATALIIEQQVGLETILHYACRDRNLLGMQSDLLGAAGLGLRNLLAVTGDPPKLGPYPQATAVFDVDAIGLVNMIKRLNTGLDLGGASIGKPTSFSVGVGANPVAADMEREKTRFRYKVEAGAQWAITQPVFEPESLFRFLDFTEALDGKGGLPIIAGIWPLKSLRNAEFMANEVPGAYVPPAVLVRMAKWSTAEDQIKEGLAIAQEVIEVIRPRIRGLQLSAPFGQVELVAPLLPKPELPW</sequence>
<dbReference type="EMBL" id="JADKIO010000012">
    <property type="protein sequence ID" value="MBK9797809.1"/>
    <property type="molecule type" value="Genomic_DNA"/>
</dbReference>
<dbReference type="Gene3D" id="3.20.20.330">
    <property type="entry name" value="Homocysteine-binding-like domain"/>
    <property type="match status" value="1"/>
</dbReference>
<evidence type="ECO:0000256" key="7">
    <source>
        <dbReference type="ARBA" id="ARBA00023002"/>
    </source>
</evidence>